<comment type="caution">
    <text evidence="11">The sequence shown here is derived from an EMBL/GenBank/DDBJ whole genome shotgun (WGS) entry which is preliminary data.</text>
</comment>
<sequence>MPGVMVVNNGGPEIDGKTTIYVVVSAIMAAFGGLMFGYDNGIAGGVTSMDDFLEKFFPDVYQKKQIVQENNYCKYANQKLQLFTSSLYLAALFFSFVASRICTKHGRRLTMRLASIFFLAGALLDAFALNIEMLIIGRILLGVGVGFANQAVPLFLSEIAPAKIRGSLNVLFQLCVTIGILVANLVNYAVADIHPHGWRIALGIATVPAIMLCVGSLIITETPTSLVEREKFEEGRATLKRIRDSDNVDEEFDLIFHACELARQVKNPYRKLLNRSSRPPLTMGFKNNGALLSAVITGLVNVFSTALSVYLVDRTGRRILLLQAAVQMFISQVSH</sequence>
<evidence type="ECO:0000256" key="6">
    <source>
        <dbReference type="ARBA" id="ARBA00022847"/>
    </source>
</evidence>
<feature type="transmembrane region" description="Helical" evidence="9">
    <location>
        <begin position="197"/>
        <end position="219"/>
    </location>
</feature>
<evidence type="ECO:0000256" key="9">
    <source>
        <dbReference type="SAM" id="Phobius"/>
    </source>
</evidence>
<dbReference type="InterPro" id="IPR005829">
    <property type="entry name" value="Sugar_transporter_CS"/>
</dbReference>
<keyword evidence="6" id="KW-0769">Symport</keyword>
<organism evidence="11 12">
    <name type="scientific">Protea cynaroides</name>
    <dbReference type="NCBI Taxonomy" id="273540"/>
    <lineage>
        <taxon>Eukaryota</taxon>
        <taxon>Viridiplantae</taxon>
        <taxon>Streptophyta</taxon>
        <taxon>Embryophyta</taxon>
        <taxon>Tracheophyta</taxon>
        <taxon>Spermatophyta</taxon>
        <taxon>Magnoliopsida</taxon>
        <taxon>Proteales</taxon>
        <taxon>Proteaceae</taxon>
        <taxon>Protea</taxon>
    </lineage>
</organism>
<dbReference type="GO" id="GO:0015293">
    <property type="term" value="F:symporter activity"/>
    <property type="evidence" value="ECO:0007669"/>
    <property type="project" value="UniProtKB-KW"/>
</dbReference>
<evidence type="ECO:0000256" key="4">
    <source>
        <dbReference type="ARBA" id="ARBA00022597"/>
    </source>
</evidence>
<dbReference type="SUPFAM" id="SSF103473">
    <property type="entry name" value="MFS general substrate transporter"/>
    <property type="match status" value="1"/>
</dbReference>
<dbReference type="InterPro" id="IPR020846">
    <property type="entry name" value="MFS_dom"/>
</dbReference>
<evidence type="ECO:0000256" key="2">
    <source>
        <dbReference type="ARBA" id="ARBA00010992"/>
    </source>
</evidence>
<feature type="domain" description="Major facilitator superfamily (MFS) profile" evidence="10">
    <location>
        <begin position="25"/>
        <end position="335"/>
    </location>
</feature>
<feature type="transmembrane region" description="Helical" evidence="9">
    <location>
        <begin position="20"/>
        <end position="38"/>
    </location>
</feature>
<keyword evidence="7 9" id="KW-1133">Transmembrane helix</keyword>
<name>A0A9Q0JWQ1_9MAGN</name>
<dbReference type="InterPro" id="IPR003663">
    <property type="entry name" value="Sugar/inositol_transpt"/>
</dbReference>
<keyword evidence="5 9" id="KW-0812">Transmembrane</keyword>
<dbReference type="PROSITE" id="PS00217">
    <property type="entry name" value="SUGAR_TRANSPORT_2"/>
    <property type="match status" value="1"/>
</dbReference>
<dbReference type="PANTHER" id="PTHR23500">
    <property type="entry name" value="SOLUTE CARRIER FAMILY 2, FACILITATED GLUCOSE TRANSPORTER"/>
    <property type="match status" value="1"/>
</dbReference>
<dbReference type="PROSITE" id="PS50850">
    <property type="entry name" value="MFS"/>
    <property type="match status" value="1"/>
</dbReference>
<evidence type="ECO:0000256" key="7">
    <source>
        <dbReference type="ARBA" id="ARBA00022989"/>
    </source>
</evidence>
<protein>
    <recommendedName>
        <fullName evidence="10">Major facilitator superfamily (MFS) profile domain-containing protein</fullName>
    </recommendedName>
</protein>
<dbReference type="InterPro" id="IPR036259">
    <property type="entry name" value="MFS_trans_sf"/>
</dbReference>
<reference evidence="11" key="1">
    <citation type="journal article" date="2023" name="Plant J.">
        <title>The genome of the king protea, Protea cynaroides.</title>
        <authorList>
            <person name="Chang J."/>
            <person name="Duong T.A."/>
            <person name="Schoeman C."/>
            <person name="Ma X."/>
            <person name="Roodt D."/>
            <person name="Barker N."/>
            <person name="Li Z."/>
            <person name="Van de Peer Y."/>
            <person name="Mizrachi E."/>
        </authorList>
    </citation>
    <scope>NUCLEOTIDE SEQUENCE</scope>
    <source>
        <tissue evidence="11">Young leaves</tissue>
    </source>
</reference>
<dbReference type="OrthoDB" id="5296287at2759"/>
<dbReference type="GO" id="GO:0016020">
    <property type="term" value="C:membrane"/>
    <property type="evidence" value="ECO:0007669"/>
    <property type="project" value="UniProtKB-SubCell"/>
</dbReference>
<feature type="transmembrane region" description="Helical" evidence="9">
    <location>
        <begin position="80"/>
        <end position="97"/>
    </location>
</feature>
<dbReference type="AlphaFoldDB" id="A0A9Q0JWQ1"/>
<evidence type="ECO:0000313" key="12">
    <source>
        <dbReference type="Proteomes" id="UP001141806"/>
    </source>
</evidence>
<dbReference type="InterPro" id="IPR005828">
    <property type="entry name" value="MFS_sugar_transport-like"/>
</dbReference>
<evidence type="ECO:0000313" key="11">
    <source>
        <dbReference type="EMBL" id="KAJ4954317.1"/>
    </source>
</evidence>
<evidence type="ECO:0000256" key="1">
    <source>
        <dbReference type="ARBA" id="ARBA00004141"/>
    </source>
</evidence>
<evidence type="ECO:0000256" key="8">
    <source>
        <dbReference type="ARBA" id="ARBA00023136"/>
    </source>
</evidence>
<dbReference type="PRINTS" id="PR00171">
    <property type="entry name" value="SUGRTRNSPORT"/>
</dbReference>
<feature type="transmembrane region" description="Helical" evidence="9">
    <location>
        <begin position="290"/>
        <end position="312"/>
    </location>
</feature>
<keyword evidence="3" id="KW-0813">Transport</keyword>
<feature type="transmembrane region" description="Helical" evidence="9">
    <location>
        <begin position="109"/>
        <end position="129"/>
    </location>
</feature>
<evidence type="ECO:0000256" key="3">
    <source>
        <dbReference type="ARBA" id="ARBA00022448"/>
    </source>
</evidence>
<accession>A0A9Q0JWQ1</accession>
<dbReference type="Pfam" id="PF00083">
    <property type="entry name" value="Sugar_tr"/>
    <property type="match status" value="1"/>
</dbReference>
<gene>
    <name evidence="11" type="ORF">NE237_011100</name>
</gene>
<dbReference type="InterPro" id="IPR044778">
    <property type="entry name" value="MFS_STP/MST-like_plant"/>
</dbReference>
<keyword evidence="12" id="KW-1185">Reference proteome</keyword>
<dbReference type="CDD" id="cd17361">
    <property type="entry name" value="MFS_STP"/>
    <property type="match status" value="1"/>
</dbReference>
<keyword evidence="4" id="KW-0762">Sugar transport</keyword>
<dbReference type="PANTHER" id="PTHR23500:SF472">
    <property type="entry name" value="SUGAR TRANSPORT PROTEIN 6"/>
    <property type="match status" value="1"/>
</dbReference>
<evidence type="ECO:0000256" key="5">
    <source>
        <dbReference type="ARBA" id="ARBA00022692"/>
    </source>
</evidence>
<keyword evidence="8 9" id="KW-0472">Membrane</keyword>
<dbReference type="GO" id="GO:0015145">
    <property type="term" value="F:monosaccharide transmembrane transporter activity"/>
    <property type="evidence" value="ECO:0007669"/>
    <property type="project" value="InterPro"/>
</dbReference>
<dbReference type="InterPro" id="IPR045262">
    <property type="entry name" value="STP/PLT_plant"/>
</dbReference>
<dbReference type="EMBL" id="JAMYWD010000011">
    <property type="protein sequence ID" value="KAJ4954317.1"/>
    <property type="molecule type" value="Genomic_DNA"/>
</dbReference>
<comment type="subcellular location">
    <subcellularLocation>
        <location evidence="1">Membrane</location>
        <topology evidence="1">Multi-pass membrane protein</topology>
    </subcellularLocation>
</comment>
<feature type="transmembrane region" description="Helical" evidence="9">
    <location>
        <begin position="168"/>
        <end position="191"/>
    </location>
</feature>
<dbReference type="Proteomes" id="UP001141806">
    <property type="component" value="Unassembled WGS sequence"/>
</dbReference>
<comment type="similarity">
    <text evidence="2">Belongs to the major facilitator superfamily. Sugar transporter (TC 2.A.1.1) family.</text>
</comment>
<evidence type="ECO:0000259" key="10">
    <source>
        <dbReference type="PROSITE" id="PS50850"/>
    </source>
</evidence>
<dbReference type="Gene3D" id="1.20.1250.20">
    <property type="entry name" value="MFS general substrate transporter like domains"/>
    <property type="match status" value="2"/>
</dbReference>
<proteinExistence type="inferred from homology"/>